<feature type="compositionally biased region" description="Basic and acidic residues" evidence="8">
    <location>
        <begin position="288"/>
        <end position="318"/>
    </location>
</feature>
<organism evidence="10 11">
    <name type="scientific">Periophthalmus magnuspinnatus</name>
    <dbReference type="NCBI Taxonomy" id="409849"/>
    <lineage>
        <taxon>Eukaryota</taxon>
        <taxon>Metazoa</taxon>
        <taxon>Chordata</taxon>
        <taxon>Craniata</taxon>
        <taxon>Vertebrata</taxon>
        <taxon>Euteleostomi</taxon>
        <taxon>Actinopterygii</taxon>
        <taxon>Neopterygii</taxon>
        <taxon>Teleostei</taxon>
        <taxon>Neoteleostei</taxon>
        <taxon>Acanthomorphata</taxon>
        <taxon>Gobiaria</taxon>
        <taxon>Gobiiformes</taxon>
        <taxon>Gobioidei</taxon>
        <taxon>Gobiidae</taxon>
        <taxon>Oxudercinae</taxon>
        <taxon>Periophthalmus</taxon>
    </lineage>
</organism>
<dbReference type="PANTHER" id="PTHR46349:SF6">
    <property type="entry name" value="MYOSIN-6-LIKE"/>
    <property type="match status" value="1"/>
</dbReference>
<dbReference type="PANTHER" id="PTHR46349">
    <property type="entry name" value="CINGULIN-LIKE PROTEIN 1-RELATED"/>
    <property type="match status" value="1"/>
</dbReference>
<dbReference type="Pfam" id="PF01576">
    <property type="entry name" value="Myosin_tail_1"/>
    <property type="match status" value="1"/>
</dbReference>
<reference evidence="10" key="1">
    <citation type="submission" date="2025-08" db="UniProtKB">
        <authorList>
            <consortium name="Ensembl"/>
        </authorList>
    </citation>
    <scope>IDENTIFICATION</scope>
</reference>
<evidence type="ECO:0000256" key="4">
    <source>
        <dbReference type="ARBA" id="ARBA00023054"/>
    </source>
</evidence>
<accession>A0A3B4A9R7</accession>
<evidence type="ECO:0000256" key="6">
    <source>
        <dbReference type="ARBA" id="ARBA00023175"/>
    </source>
</evidence>
<evidence type="ECO:0000256" key="1">
    <source>
        <dbReference type="ARBA" id="ARBA00004657"/>
    </source>
</evidence>
<keyword evidence="3" id="KW-0963">Cytoplasm</keyword>
<feature type="compositionally biased region" description="Basic and acidic residues" evidence="8">
    <location>
        <begin position="244"/>
        <end position="257"/>
    </location>
</feature>
<protein>
    <recommendedName>
        <fullName evidence="9">Myosin tail domain-containing protein</fullName>
    </recommendedName>
</protein>
<comment type="subcellular location">
    <subcellularLocation>
        <location evidence="1">Cytoplasm</location>
        <location evidence="1">Myofibril</location>
    </subcellularLocation>
</comment>
<evidence type="ECO:0000313" key="11">
    <source>
        <dbReference type="Proteomes" id="UP000261520"/>
    </source>
</evidence>
<name>A0A3B4A9R7_9GOBI</name>
<dbReference type="Proteomes" id="UP000261520">
    <property type="component" value="Unplaced"/>
</dbReference>
<keyword evidence="6" id="KW-0505">Motor protein</keyword>
<keyword evidence="4" id="KW-0175">Coiled coil</keyword>
<dbReference type="SUPFAM" id="SSF90257">
    <property type="entry name" value="Myosin rod fragments"/>
    <property type="match status" value="1"/>
</dbReference>
<feature type="region of interest" description="Disordered" evidence="8">
    <location>
        <begin position="244"/>
        <end position="318"/>
    </location>
</feature>
<keyword evidence="7" id="KW-0514">Muscle protein</keyword>
<feature type="region of interest" description="Disordered" evidence="8">
    <location>
        <begin position="190"/>
        <end position="232"/>
    </location>
</feature>
<evidence type="ECO:0000256" key="8">
    <source>
        <dbReference type="SAM" id="MobiDB-lite"/>
    </source>
</evidence>
<reference evidence="10" key="2">
    <citation type="submission" date="2025-09" db="UniProtKB">
        <authorList>
            <consortium name="Ensembl"/>
        </authorList>
    </citation>
    <scope>IDENTIFICATION</scope>
</reference>
<evidence type="ECO:0000256" key="2">
    <source>
        <dbReference type="ARBA" id="ARBA00022433"/>
    </source>
</evidence>
<sequence>KQRLLEKQLGDYRHKCEELLCEVESSQKENRQHATELFKLKSIYEESLEQMEVLRKENKAYQEVAELSDQLSDGGRSVHELQKAKKKMEMEKEELQASLEESEAALEVEESKVLRLQMELSQIKADLERRLKEKDEEMEVARKSQQRALESLQASLDAEVKGRVEGQRLKKKLDSELSELELQNQLLTTTNAELSKSSKKGQQQIKDLQAQLEEEVRAHEQQQEEQAAQERRVTVLLGEAEEVRTALDSSERARKTLENQVQEANDKQLQSALSGRRKAEVDVQTLQQEHEEIQAELRGSAEKAKKAHAELSRVSEELRVEQEHSLHQERVKKSLEVQLKDLSMRLDEAEQSAIKGGKKLTHKLEAKIKELEAELEAEQARHSDTVKSLRKNERRLKELLFQSEEDHKNQARLQELVERLQSKMKAYKRQVEEAEEQANMNLTKYRKMVHELDNAEERADIAESTLTKIRTKRRGSFSKGYSS</sequence>
<feature type="region of interest" description="Disordered" evidence="8">
    <location>
        <begin position="138"/>
        <end position="157"/>
    </location>
</feature>
<dbReference type="InterPro" id="IPR002928">
    <property type="entry name" value="Myosin_tail"/>
</dbReference>
<proteinExistence type="predicted"/>
<dbReference type="InterPro" id="IPR014751">
    <property type="entry name" value="XRCC4-like_C"/>
</dbReference>
<dbReference type="FunFam" id="1.20.5.370:FF:000008">
    <property type="entry name" value="Myosin heavy chain"/>
    <property type="match status" value="1"/>
</dbReference>
<keyword evidence="11" id="KW-1185">Reference proteome</keyword>
<dbReference type="Ensembl" id="ENSPMGT00000014354.1">
    <property type="protein sequence ID" value="ENSPMGP00000013455.1"/>
    <property type="gene ID" value="ENSPMGG00000011062.1"/>
</dbReference>
<dbReference type="STRING" id="409849.ENSPMGP00000013455"/>
<dbReference type="GO" id="GO:0016459">
    <property type="term" value="C:myosin complex"/>
    <property type="evidence" value="ECO:0007669"/>
    <property type="project" value="UniProtKB-KW"/>
</dbReference>
<evidence type="ECO:0000256" key="5">
    <source>
        <dbReference type="ARBA" id="ARBA00023123"/>
    </source>
</evidence>
<feature type="compositionally biased region" description="Basic and acidic residues" evidence="8">
    <location>
        <begin position="214"/>
        <end position="232"/>
    </location>
</feature>
<evidence type="ECO:0000256" key="3">
    <source>
        <dbReference type="ARBA" id="ARBA00022490"/>
    </source>
</evidence>
<keyword evidence="5" id="KW-0518">Myosin</keyword>
<evidence type="ECO:0000256" key="7">
    <source>
        <dbReference type="ARBA" id="ARBA00023179"/>
    </source>
</evidence>
<keyword evidence="2" id="KW-0787">Thick filament</keyword>
<dbReference type="Gene3D" id="1.20.5.370">
    <property type="match status" value="4"/>
</dbReference>
<evidence type="ECO:0000259" key="9">
    <source>
        <dbReference type="Pfam" id="PF01576"/>
    </source>
</evidence>
<feature type="compositionally biased region" description="Polar residues" evidence="8">
    <location>
        <begin position="258"/>
        <end position="273"/>
    </location>
</feature>
<dbReference type="AlphaFoldDB" id="A0A3B4A9R7"/>
<feature type="domain" description="Myosin tail" evidence="9">
    <location>
        <begin position="1"/>
        <end position="472"/>
    </location>
</feature>
<evidence type="ECO:0000313" key="10">
    <source>
        <dbReference type="Ensembl" id="ENSPMGP00000013455.1"/>
    </source>
</evidence>